<dbReference type="AlphaFoldDB" id="A0A1M7YJ07"/>
<dbReference type="SUPFAM" id="SSF52540">
    <property type="entry name" value="P-loop containing nucleoside triphosphate hydrolases"/>
    <property type="match status" value="1"/>
</dbReference>
<feature type="domain" description="ABC transporter" evidence="1">
    <location>
        <begin position="3"/>
        <end position="233"/>
    </location>
</feature>
<evidence type="ECO:0000313" key="3">
    <source>
        <dbReference type="Proteomes" id="UP000184612"/>
    </source>
</evidence>
<organism evidence="2 3">
    <name type="scientific">Anaerocolumna xylanovorans DSM 12503</name>
    <dbReference type="NCBI Taxonomy" id="1121345"/>
    <lineage>
        <taxon>Bacteria</taxon>
        <taxon>Bacillati</taxon>
        <taxon>Bacillota</taxon>
        <taxon>Clostridia</taxon>
        <taxon>Lachnospirales</taxon>
        <taxon>Lachnospiraceae</taxon>
        <taxon>Anaerocolumna</taxon>
    </lineage>
</organism>
<dbReference type="InterPro" id="IPR003439">
    <property type="entry name" value="ABC_transporter-like_ATP-bd"/>
</dbReference>
<dbReference type="GO" id="GO:0016887">
    <property type="term" value="F:ATP hydrolysis activity"/>
    <property type="evidence" value="ECO:0007669"/>
    <property type="project" value="InterPro"/>
</dbReference>
<keyword evidence="2" id="KW-0547">Nucleotide-binding</keyword>
<dbReference type="GO" id="GO:0005524">
    <property type="term" value="F:ATP binding"/>
    <property type="evidence" value="ECO:0007669"/>
    <property type="project" value="UniProtKB-KW"/>
</dbReference>
<sequence length="309" mass="35329">MVIEVKNLVKRYDRIIALDYFNLMVKEGQIHGILGPAGSGKTTLLDCILGLKKYDKGSILLWGKKMDRDSYELKKDIGVVLEEEAVFEELTLYENISYFCSLYVGDKQKVKEFTKETIEFLGLEDFIKLYPKKLSPGLLRRLSFACGIVHKPKLLILDEPIEGADPHSRKKIMDSIQELKNRGTTILYISQNMDEIEQLSTEITMLDRGRAIAQGTKEELKNMISLGEKISVEVYSLSEEQMKEISQLPNVSGTEYDNRTLIMKAKKGRNNLMTLLDYLQERKIPFGRIITEMPTLDDVYLEITGKELG</sequence>
<keyword evidence="3" id="KW-1185">Reference proteome</keyword>
<dbReference type="EMBL" id="FRFD01000011">
    <property type="protein sequence ID" value="SHO52625.1"/>
    <property type="molecule type" value="Genomic_DNA"/>
</dbReference>
<dbReference type="Proteomes" id="UP000184612">
    <property type="component" value="Unassembled WGS sequence"/>
</dbReference>
<dbReference type="OrthoDB" id="9804819at2"/>
<name>A0A1M7YJ07_9FIRM</name>
<evidence type="ECO:0000313" key="2">
    <source>
        <dbReference type="EMBL" id="SHO52625.1"/>
    </source>
</evidence>
<dbReference type="STRING" id="1121345.SAMN02745217_03750"/>
<dbReference type="InterPro" id="IPR027417">
    <property type="entry name" value="P-loop_NTPase"/>
</dbReference>
<dbReference type="PANTHER" id="PTHR43582:SF2">
    <property type="entry name" value="LINEARMYCIN RESISTANCE ATP-BINDING PROTEIN LNRL"/>
    <property type="match status" value="1"/>
</dbReference>
<protein>
    <submittedName>
        <fullName evidence="2">ABC-2 type transport system ATP-binding protein</fullName>
    </submittedName>
</protein>
<proteinExistence type="predicted"/>
<dbReference type="Pfam" id="PF00005">
    <property type="entry name" value="ABC_tran"/>
    <property type="match status" value="1"/>
</dbReference>
<dbReference type="Gene3D" id="3.40.50.300">
    <property type="entry name" value="P-loop containing nucleotide triphosphate hydrolases"/>
    <property type="match status" value="1"/>
</dbReference>
<keyword evidence="2" id="KW-0067">ATP-binding</keyword>
<dbReference type="PROSITE" id="PS50893">
    <property type="entry name" value="ABC_TRANSPORTER_2"/>
    <property type="match status" value="1"/>
</dbReference>
<gene>
    <name evidence="2" type="ORF">SAMN02745217_03750</name>
</gene>
<evidence type="ECO:0000259" key="1">
    <source>
        <dbReference type="PROSITE" id="PS50893"/>
    </source>
</evidence>
<dbReference type="PANTHER" id="PTHR43582">
    <property type="entry name" value="LINEARMYCIN RESISTANCE ATP-BINDING PROTEIN LNRL"/>
    <property type="match status" value="1"/>
</dbReference>
<reference evidence="2 3" key="1">
    <citation type="submission" date="2016-12" db="EMBL/GenBank/DDBJ databases">
        <authorList>
            <person name="Song W.-J."/>
            <person name="Kurnit D.M."/>
        </authorList>
    </citation>
    <scope>NUCLEOTIDE SEQUENCE [LARGE SCALE GENOMIC DNA]</scope>
    <source>
        <strain evidence="2 3">DSM 12503</strain>
    </source>
</reference>
<accession>A0A1M7YJ07</accession>